<feature type="compositionally biased region" description="Low complexity" evidence="9">
    <location>
        <begin position="13"/>
        <end position="30"/>
    </location>
</feature>
<keyword evidence="12" id="KW-1185">Reference proteome</keyword>
<dbReference type="FunFam" id="3.30.70.330:FF:000103">
    <property type="entry name" value="Polyadenylate-binding protein RBP47B"/>
    <property type="match status" value="1"/>
</dbReference>
<reference evidence="11" key="1">
    <citation type="journal article" date="2016" name="Nat. Genet.">
        <title>A high-quality carrot genome assembly provides new insights into carotenoid accumulation and asterid genome evolution.</title>
        <authorList>
            <person name="Iorizzo M."/>
            <person name="Ellison S."/>
            <person name="Senalik D."/>
            <person name="Zeng P."/>
            <person name="Satapoomin P."/>
            <person name="Huang J."/>
            <person name="Bowman M."/>
            <person name="Iovene M."/>
            <person name="Sanseverino W."/>
            <person name="Cavagnaro P."/>
            <person name="Yildiz M."/>
            <person name="Macko-Podgorni A."/>
            <person name="Moranska E."/>
            <person name="Grzebelus E."/>
            <person name="Grzebelus D."/>
            <person name="Ashrafi H."/>
            <person name="Zheng Z."/>
            <person name="Cheng S."/>
            <person name="Spooner D."/>
            <person name="Van Deynze A."/>
            <person name="Simon P."/>
        </authorList>
    </citation>
    <scope>NUCLEOTIDE SEQUENCE</scope>
    <source>
        <tissue evidence="11">Leaf</tissue>
    </source>
</reference>
<evidence type="ECO:0000256" key="5">
    <source>
        <dbReference type="ARBA" id="ARBA00023242"/>
    </source>
</evidence>
<dbReference type="CDD" id="cd12345">
    <property type="entry name" value="RRM2_SECp43_like"/>
    <property type="match status" value="1"/>
</dbReference>
<keyword evidence="5" id="KW-0539">Nucleus</keyword>
<feature type="region of interest" description="Disordered" evidence="9">
    <location>
        <begin position="1"/>
        <end position="61"/>
    </location>
</feature>
<evidence type="ECO:0000313" key="11">
    <source>
        <dbReference type="EMBL" id="WOH09177.1"/>
    </source>
</evidence>
<dbReference type="FunFam" id="3.30.70.330:FF:000405">
    <property type="entry name" value="polyadenylate-binding protein RBP45"/>
    <property type="match status" value="1"/>
</dbReference>
<name>A0AAF0XLB9_DAUCS</name>
<dbReference type="InterPro" id="IPR050825">
    <property type="entry name" value="RBM42_RBP45_47-like"/>
</dbReference>
<evidence type="ECO:0000256" key="3">
    <source>
        <dbReference type="ARBA" id="ARBA00022737"/>
    </source>
</evidence>
<keyword evidence="2" id="KW-0507">mRNA processing</keyword>
<dbReference type="EMBL" id="CP093349">
    <property type="protein sequence ID" value="WOH09177.1"/>
    <property type="molecule type" value="Genomic_DNA"/>
</dbReference>
<sequence>MQPAQAAPINPTQYQQQQQWYHQQSQYQQPPQQPPQQYAPPPQQYAPPQQQYAPPPQQPVYYPQQAAVAPPQQAQAAGDEIRTLWIGDLQYFMDENYLLSCFSQSGEVVSAKVIRNKSNGQPEGYGFIEFVSRAAAERNLQTFNGTPMPNVQQNFRLNWASFGVGEKRPDDMIEYTIFVGDLAPDVSDYTLQETFRAYYPSVRGAKVVIDKDTSRSKGYGFVKFGDESEQLRAMTEMNGSMCSSRPMRIGPAANKKSTGIQQPTKAAYTQGAQSEDDPNNTTIFVGGLDPSVSEEYLRQVFGAYGQLEHVKIPVGKRCGFVQFAERARAEEALNGLNGSQLGGQNIRLSWGRTPSNKQTQVDPNQWNGGGAGYYGYGQGYETYGYAPPSQGPNISYGGYPGYGNYPQNQQQQQQQ</sequence>
<dbReference type="GO" id="GO:0005829">
    <property type="term" value="C:cytosol"/>
    <property type="evidence" value="ECO:0007669"/>
    <property type="project" value="TreeGrafter"/>
</dbReference>
<dbReference type="InterPro" id="IPR000504">
    <property type="entry name" value="RRM_dom"/>
</dbReference>
<gene>
    <name evidence="11" type="ORF">DCAR_0728632</name>
</gene>
<dbReference type="SMART" id="SM00360">
    <property type="entry name" value="RRM"/>
    <property type="match status" value="3"/>
</dbReference>
<evidence type="ECO:0000313" key="12">
    <source>
        <dbReference type="Proteomes" id="UP000077755"/>
    </source>
</evidence>
<dbReference type="InterPro" id="IPR012677">
    <property type="entry name" value="Nucleotide-bd_a/b_plait_sf"/>
</dbReference>
<evidence type="ECO:0000256" key="1">
    <source>
        <dbReference type="ARBA" id="ARBA00004123"/>
    </source>
</evidence>
<dbReference type="GO" id="GO:0005634">
    <property type="term" value="C:nucleus"/>
    <property type="evidence" value="ECO:0007669"/>
    <property type="project" value="UniProtKB-SubCell"/>
</dbReference>
<dbReference type="PANTHER" id="PTHR47640">
    <property type="entry name" value="TRNA SELENOCYSTEINE 1-ASSOCIATED PROTEIN 1-RELATED-RELATED"/>
    <property type="match status" value="1"/>
</dbReference>
<proteinExistence type="inferred from homology"/>
<organism evidence="11 12">
    <name type="scientific">Daucus carota subsp. sativus</name>
    <name type="common">Carrot</name>
    <dbReference type="NCBI Taxonomy" id="79200"/>
    <lineage>
        <taxon>Eukaryota</taxon>
        <taxon>Viridiplantae</taxon>
        <taxon>Streptophyta</taxon>
        <taxon>Embryophyta</taxon>
        <taxon>Tracheophyta</taxon>
        <taxon>Spermatophyta</taxon>
        <taxon>Magnoliopsida</taxon>
        <taxon>eudicotyledons</taxon>
        <taxon>Gunneridae</taxon>
        <taxon>Pentapetalae</taxon>
        <taxon>asterids</taxon>
        <taxon>campanulids</taxon>
        <taxon>Apiales</taxon>
        <taxon>Apiaceae</taxon>
        <taxon>Apioideae</taxon>
        <taxon>Scandiceae</taxon>
        <taxon>Daucinae</taxon>
        <taxon>Daucus</taxon>
        <taxon>Daucus sect. Daucus</taxon>
    </lineage>
</organism>
<dbReference type="CDD" id="cd12344">
    <property type="entry name" value="RRM1_SECp43_like"/>
    <property type="match status" value="1"/>
</dbReference>
<feature type="compositionally biased region" description="Pro residues" evidence="9">
    <location>
        <begin position="31"/>
        <end position="45"/>
    </location>
</feature>
<evidence type="ECO:0000256" key="2">
    <source>
        <dbReference type="ARBA" id="ARBA00022664"/>
    </source>
</evidence>
<dbReference type="SUPFAM" id="SSF81995">
    <property type="entry name" value="beta-sandwich domain of Sec23/24"/>
    <property type="match status" value="1"/>
</dbReference>
<dbReference type="GO" id="GO:0006397">
    <property type="term" value="P:mRNA processing"/>
    <property type="evidence" value="ECO:0007669"/>
    <property type="project" value="UniProtKB-KW"/>
</dbReference>
<comment type="similarity">
    <text evidence="7">Belongs to the polyadenylate-binding RBP45 family.</text>
</comment>
<evidence type="ECO:0000256" key="4">
    <source>
        <dbReference type="ARBA" id="ARBA00022884"/>
    </source>
</evidence>
<accession>A0AAF0XLB9</accession>
<dbReference type="GO" id="GO:0003729">
    <property type="term" value="F:mRNA binding"/>
    <property type="evidence" value="ECO:0007669"/>
    <property type="project" value="InterPro"/>
</dbReference>
<keyword evidence="4 8" id="KW-0694">RNA-binding</keyword>
<protein>
    <recommendedName>
        <fullName evidence="10">RRM domain-containing protein</fullName>
    </recommendedName>
</protein>
<comment type="subcellular location">
    <subcellularLocation>
        <location evidence="1">Nucleus</location>
    </subcellularLocation>
</comment>
<evidence type="ECO:0000256" key="6">
    <source>
        <dbReference type="ARBA" id="ARBA00057395"/>
    </source>
</evidence>
<dbReference type="InterPro" id="IPR035979">
    <property type="entry name" value="RBD_domain_sf"/>
</dbReference>
<dbReference type="KEGG" id="dcr:108196618"/>
<feature type="domain" description="RRM" evidence="10">
    <location>
        <begin position="281"/>
        <end position="353"/>
    </location>
</feature>
<feature type="domain" description="RRM" evidence="10">
    <location>
        <begin position="175"/>
        <end position="254"/>
    </location>
</feature>
<evidence type="ECO:0000256" key="7">
    <source>
        <dbReference type="ARBA" id="ARBA00061708"/>
    </source>
</evidence>
<evidence type="ECO:0000256" key="8">
    <source>
        <dbReference type="PROSITE-ProRule" id="PRU00176"/>
    </source>
</evidence>
<dbReference type="Gene3D" id="3.30.70.330">
    <property type="match status" value="3"/>
</dbReference>
<dbReference type="PROSITE" id="PS50102">
    <property type="entry name" value="RRM"/>
    <property type="match status" value="3"/>
</dbReference>
<reference evidence="11" key="2">
    <citation type="submission" date="2022-03" db="EMBL/GenBank/DDBJ databases">
        <title>Draft title - Genomic analysis of global carrot germplasm unveils the trajectory of domestication and the origin of high carotenoid orange carrot.</title>
        <authorList>
            <person name="Iorizzo M."/>
            <person name="Ellison S."/>
            <person name="Senalik D."/>
            <person name="Macko-Podgorni A."/>
            <person name="Grzebelus D."/>
            <person name="Bostan H."/>
            <person name="Rolling W."/>
            <person name="Curaba J."/>
            <person name="Simon P."/>
        </authorList>
    </citation>
    <scope>NUCLEOTIDE SEQUENCE</scope>
    <source>
        <tissue evidence="11">Leaf</tissue>
    </source>
</reference>
<dbReference type="FunFam" id="3.30.70.330:FF:000236">
    <property type="entry name" value="Polyadenylate-binding protein RBP45C"/>
    <property type="match status" value="1"/>
</dbReference>
<keyword evidence="3" id="KW-0677">Repeat</keyword>
<feature type="region of interest" description="Disordered" evidence="9">
    <location>
        <begin position="389"/>
        <end position="415"/>
    </location>
</feature>
<dbReference type="PANTHER" id="PTHR47640:SF48">
    <property type="entry name" value="POLYADENYLATE-BINDING PROTEIN RBP45B"/>
    <property type="match status" value="1"/>
</dbReference>
<dbReference type="SUPFAM" id="SSF54928">
    <property type="entry name" value="RNA-binding domain, RBD"/>
    <property type="match status" value="2"/>
</dbReference>
<dbReference type="Proteomes" id="UP000077755">
    <property type="component" value="Chromosome 7"/>
</dbReference>
<feature type="compositionally biased region" description="Low complexity" evidence="9">
    <location>
        <begin position="402"/>
        <end position="415"/>
    </location>
</feature>
<feature type="domain" description="RRM" evidence="10">
    <location>
        <begin position="82"/>
        <end position="162"/>
    </location>
</feature>
<comment type="function">
    <text evidence="6">Heterogeneous nuclear ribonucleoprotein (hnRNP)-protein binding the poly(A) tail of mRNA and probably involved in some steps of pre-mRNA maturation.</text>
</comment>
<dbReference type="Pfam" id="PF00076">
    <property type="entry name" value="RRM_1"/>
    <property type="match status" value="3"/>
</dbReference>
<evidence type="ECO:0000256" key="9">
    <source>
        <dbReference type="SAM" id="MobiDB-lite"/>
    </source>
</evidence>
<dbReference type="AlphaFoldDB" id="A0AAF0XLB9"/>
<evidence type="ECO:0000259" key="10">
    <source>
        <dbReference type="PROSITE" id="PS50102"/>
    </source>
</evidence>